<evidence type="ECO:0000313" key="3">
    <source>
        <dbReference type="Proteomes" id="UP001607303"/>
    </source>
</evidence>
<protein>
    <submittedName>
        <fullName evidence="2">Uncharacterized protein</fullName>
    </submittedName>
</protein>
<accession>A0ABD2C2W5</accession>
<dbReference type="EMBL" id="JAYRBN010000061">
    <property type="protein sequence ID" value="KAL2739381.1"/>
    <property type="molecule type" value="Genomic_DNA"/>
</dbReference>
<keyword evidence="3" id="KW-1185">Reference proteome</keyword>
<feature type="region of interest" description="Disordered" evidence="1">
    <location>
        <begin position="38"/>
        <end position="95"/>
    </location>
</feature>
<reference evidence="2 3" key="1">
    <citation type="journal article" date="2024" name="Ann. Entomol. Soc. Am.">
        <title>Genomic analyses of the southern and eastern yellowjacket wasps (Hymenoptera: Vespidae) reveal evolutionary signatures of social life.</title>
        <authorList>
            <person name="Catto M.A."/>
            <person name="Caine P.B."/>
            <person name="Orr S.E."/>
            <person name="Hunt B.G."/>
            <person name="Goodisman M.A.D."/>
        </authorList>
    </citation>
    <scope>NUCLEOTIDE SEQUENCE [LARGE SCALE GENOMIC DNA]</scope>
    <source>
        <strain evidence="2">232</strain>
        <tissue evidence="2">Head and thorax</tissue>
    </source>
</reference>
<dbReference type="AlphaFoldDB" id="A0ABD2C2W5"/>
<feature type="non-terminal residue" evidence="2">
    <location>
        <position position="1"/>
    </location>
</feature>
<evidence type="ECO:0000313" key="2">
    <source>
        <dbReference type="EMBL" id="KAL2739381.1"/>
    </source>
</evidence>
<evidence type="ECO:0000256" key="1">
    <source>
        <dbReference type="SAM" id="MobiDB-lite"/>
    </source>
</evidence>
<dbReference type="Proteomes" id="UP001607303">
    <property type="component" value="Unassembled WGS sequence"/>
</dbReference>
<feature type="compositionally biased region" description="Basic residues" evidence="1">
    <location>
        <begin position="78"/>
        <end position="95"/>
    </location>
</feature>
<comment type="caution">
    <text evidence="2">The sequence shown here is derived from an EMBL/GenBank/DDBJ whole genome shotgun (WGS) entry which is preliminary data.</text>
</comment>
<sequence length="95" mass="11951">QSHEVHYPRIFNRARDHHACARRHTRECSFYPTRIREEKKKKRKRRRESWNMRAYENDRTQKKRKQRISIRCNETHSRVKTMKLKRKDGHRTSLH</sequence>
<gene>
    <name evidence="2" type="ORF">V1477_010770</name>
</gene>
<proteinExistence type="predicted"/>
<organism evidence="2 3">
    <name type="scientific">Vespula maculifrons</name>
    <name type="common">Eastern yellow jacket</name>
    <name type="synonym">Wasp</name>
    <dbReference type="NCBI Taxonomy" id="7453"/>
    <lineage>
        <taxon>Eukaryota</taxon>
        <taxon>Metazoa</taxon>
        <taxon>Ecdysozoa</taxon>
        <taxon>Arthropoda</taxon>
        <taxon>Hexapoda</taxon>
        <taxon>Insecta</taxon>
        <taxon>Pterygota</taxon>
        <taxon>Neoptera</taxon>
        <taxon>Endopterygota</taxon>
        <taxon>Hymenoptera</taxon>
        <taxon>Apocrita</taxon>
        <taxon>Aculeata</taxon>
        <taxon>Vespoidea</taxon>
        <taxon>Vespidae</taxon>
        <taxon>Vespinae</taxon>
        <taxon>Vespula</taxon>
    </lineage>
</organism>
<name>A0ABD2C2W5_VESMC</name>